<evidence type="ECO:0000313" key="3">
    <source>
        <dbReference type="Proteomes" id="UP000827092"/>
    </source>
</evidence>
<dbReference type="CDD" id="cd11615">
    <property type="entry name" value="SAF_NeuB_like"/>
    <property type="match status" value="1"/>
</dbReference>
<reference evidence="2 3" key="1">
    <citation type="journal article" date="2022" name="Nat. Ecol. Evol.">
        <title>A masculinizing supergene underlies an exaggerated male reproductive morph in a spider.</title>
        <authorList>
            <person name="Hendrickx F."/>
            <person name="De Corte Z."/>
            <person name="Sonet G."/>
            <person name="Van Belleghem S.M."/>
            <person name="Kostlbacher S."/>
            <person name="Vangestel C."/>
        </authorList>
    </citation>
    <scope>NUCLEOTIDE SEQUENCE [LARGE SCALE GENOMIC DNA]</scope>
    <source>
        <strain evidence="2">W744_W776</strain>
    </source>
</reference>
<comment type="caution">
    <text evidence="2">The sequence shown here is derived from an EMBL/GenBank/DDBJ whole genome shotgun (WGS) entry which is preliminary data.</text>
</comment>
<dbReference type="InterPro" id="IPR006190">
    <property type="entry name" value="SAF_AFP_Neu5Ac"/>
</dbReference>
<proteinExistence type="predicted"/>
<gene>
    <name evidence="2" type="ORF">JTE90_018612</name>
</gene>
<dbReference type="Proteomes" id="UP000827092">
    <property type="component" value="Unassembled WGS sequence"/>
</dbReference>
<dbReference type="PROSITE" id="PS50844">
    <property type="entry name" value="AFP_LIKE"/>
    <property type="match status" value="1"/>
</dbReference>
<dbReference type="Gene3D" id="3.20.20.70">
    <property type="entry name" value="Aldolase class I"/>
    <property type="match status" value="1"/>
</dbReference>
<dbReference type="GO" id="GO:0016051">
    <property type="term" value="P:carbohydrate biosynthetic process"/>
    <property type="evidence" value="ECO:0007669"/>
    <property type="project" value="InterPro"/>
</dbReference>
<evidence type="ECO:0000259" key="1">
    <source>
        <dbReference type="PROSITE" id="PS50844"/>
    </source>
</evidence>
<evidence type="ECO:0000313" key="2">
    <source>
        <dbReference type="EMBL" id="KAG8185389.1"/>
    </source>
</evidence>
<dbReference type="InterPro" id="IPR051690">
    <property type="entry name" value="PseI-like"/>
</dbReference>
<dbReference type="InterPro" id="IPR013132">
    <property type="entry name" value="PseI/NeuA/B-like_N"/>
</dbReference>
<protein>
    <recommendedName>
        <fullName evidence="1">AFP-like domain-containing protein</fullName>
    </recommendedName>
</protein>
<dbReference type="GO" id="GO:0047444">
    <property type="term" value="F:N-acylneuraminate-9-phosphate synthase activity"/>
    <property type="evidence" value="ECO:0007669"/>
    <property type="project" value="TreeGrafter"/>
</dbReference>
<keyword evidence="3" id="KW-1185">Reference proteome</keyword>
<dbReference type="SUPFAM" id="SSF51569">
    <property type="entry name" value="Aldolase"/>
    <property type="match status" value="1"/>
</dbReference>
<accession>A0AAV6UM61</accession>
<dbReference type="PANTHER" id="PTHR42966">
    <property type="entry name" value="N-ACETYLNEURAMINATE SYNTHASE"/>
    <property type="match status" value="1"/>
</dbReference>
<dbReference type="EMBL" id="JAFNEN010000336">
    <property type="protein sequence ID" value="KAG8185389.1"/>
    <property type="molecule type" value="Genomic_DNA"/>
</dbReference>
<dbReference type="AlphaFoldDB" id="A0AAV6UM61"/>
<dbReference type="SUPFAM" id="SSF51269">
    <property type="entry name" value="AFP III-like domain"/>
    <property type="match status" value="1"/>
</dbReference>
<dbReference type="Gene3D" id="3.90.1210.10">
    <property type="entry name" value="Antifreeze-like/N-acetylneuraminic acid synthase C-terminal domain"/>
    <property type="match status" value="1"/>
</dbReference>
<feature type="domain" description="AFP-like" evidence="1">
    <location>
        <begin position="291"/>
        <end position="348"/>
    </location>
</feature>
<dbReference type="Pfam" id="PF03102">
    <property type="entry name" value="NeuB"/>
    <property type="match status" value="1"/>
</dbReference>
<dbReference type="InterPro" id="IPR057736">
    <property type="entry name" value="SAF_PseI/NeuA/NeuB"/>
</dbReference>
<sequence>MRNSILGYSKAIVDTHLKITEKLLPHSPLQYAQETFLSLVKESGVDCVKFQKSCLKNRFTKEVLKRPYQSKNSWGKTYGEHRENLELSEKEFKGLKEYADELEIYFTASGMDQPSMDFLENLGVPFFKIGSADTTNLPLLRHVSKYQKPLVISTGMTNEVDLCKMYNEISKVNKSIVLLQCTSSYPTLPCNVNLNVIRTYCELFPFSVIGYSGHEVGTDISLAAVAAGAKVLERHITINHSLKGSDHISSLNPEELNQLVCKIRTIEEAMGSLNKKIQDCESPCFDKLGKTIVTSRFLKQGTTLLANMMDVKVAVKKGFDAIHFDDLIGKKIKRDLEEEDTILPNDVV</sequence>
<dbReference type="InterPro" id="IPR036732">
    <property type="entry name" value="AFP_Neu5c_C_sf"/>
</dbReference>
<organism evidence="2 3">
    <name type="scientific">Oedothorax gibbosus</name>
    <dbReference type="NCBI Taxonomy" id="931172"/>
    <lineage>
        <taxon>Eukaryota</taxon>
        <taxon>Metazoa</taxon>
        <taxon>Ecdysozoa</taxon>
        <taxon>Arthropoda</taxon>
        <taxon>Chelicerata</taxon>
        <taxon>Arachnida</taxon>
        <taxon>Araneae</taxon>
        <taxon>Araneomorphae</taxon>
        <taxon>Entelegynae</taxon>
        <taxon>Araneoidea</taxon>
        <taxon>Linyphiidae</taxon>
        <taxon>Erigoninae</taxon>
        <taxon>Oedothorax</taxon>
    </lineage>
</organism>
<name>A0AAV6UM61_9ARAC</name>
<dbReference type="PANTHER" id="PTHR42966:SF1">
    <property type="entry name" value="SIALIC ACID SYNTHASE"/>
    <property type="match status" value="1"/>
</dbReference>
<dbReference type="InterPro" id="IPR013785">
    <property type="entry name" value="Aldolase_TIM"/>
</dbReference>